<dbReference type="Proteomes" id="UP001055072">
    <property type="component" value="Unassembled WGS sequence"/>
</dbReference>
<dbReference type="EMBL" id="MU274952">
    <property type="protein sequence ID" value="KAI0083848.1"/>
    <property type="molecule type" value="Genomic_DNA"/>
</dbReference>
<name>A0ACB8TP64_9APHY</name>
<reference evidence="1" key="1">
    <citation type="journal article" date="2021" name="Environ. Microbiol.">
        <title>Gene family expansions and transcriptome signatures uncover fungal adaptations to wood decay.</title>
        <authorList>
            <person name="Hage H."/>
            <person name="Miyauchi S."/>
            <person name="Viragh M."/>
            <person name="Drula E."/>
            <person name="Min B."/>
            <person name="Chaduli D."/>
            <person name="Navarro D."/>
            <person name="Favel A."/>
            <person name="Norest M."/>
            <person name="Lesage-Meessen L."/>
            <person name="Balint B."/>
            <person name="Merenyi Z."/>
            <person name="de Eugenio L."/>
            <person name="Morin E."/>
            <person name="Martinez A.T."/>
            <person name="Baldrian P."/>
            <person name="Stursova M."/>
            <person name="Martinez M.J."/>
            <person name="Novotny C."/>
            <person name="Magnuson J.K."/>
            <person name="Spatafora J.W."/>
            <person name="Maurice S."/>
            <person name="Pangilinan J."/>
            <person name="Andreopoulos W."/>
            <person name="LaButti K."/>
            <person name="Hundley H."/>
            <person name="Na H."/>
            <person name="Kuo A."/>
            <person name="Barry K."/>
            <person name="Lipzen A."/>
            <person name="Henrissat B."/>
            <person name="Riley R."/>
            <person name="Ahrendt S."/>
            <person name="Nagy L.G."/>
            <person name="Grigoriev I.V."/>
            <person name="Martin F."/>
            <person name="Rosso M.N."/>
        </authorList>
    </citation>
    <scope>NUCLEOTIDE SEQUENCE</scope>
    <source>
        <strain evidence="1">CBS 384.51</strain>
    </source>
</reference>
<protein>
    <submittedName>
        <fullName evidence="1">CRAL-TRIO domain-containing protein</fullName>
    </submittedName>
</protein>
<proteinExistence type="predicted"/>
<keyword evidence="2" id="KW-1185">Reference proteome</keyword>
<evidence type="ECO:0000313" key="2">
    <source>
        <dbReference type="Proteomes" id="UP001055072"/>
    </source>
</evidence>
<gene>
    <name evidence="1" type="ORF">BDY19DRAFT_1060761</name>
</gene>
<organism evidence="1 2">
    <name type="scientific">Irpex rosettiformis</name>
    <dbReference type="NCBI Taxonomy" id="378272"/>
    <lineage>
        <taxon>Eukaryota</taxon>
        <taxon>Fungi</taxon>
        <taxon>Dikarya</taxon>
        <taxon>Basidiomycota</taxon>
        <taxon>Agaricomycotina</taxon>
        <taxon>Agaricomycetes</taxon>
        <taxon>Polyporales</taxon>
        <taxon>Irpicaceae</taxon>
        <taxon>Irpex</taxon>
    </lineage>
</organism>
<comment type="caution">
    <text evidence="1">The sequence shown here is derived from an EMBL/GenBank/DDBJ whole genome shotgun (WGS) entry which is preliminary data.</text>
</comment>
<evidence type="ECO:0000313" key="1">
    <source>
        <dbReference type="EMBL" id="KAI0083848.1"/>
    </source>
</evidence>
<accession>A0ACB8TP64</accession>
<sequence length="288" mass="32506">MSEPVSDSSPAEGVTEPQNELTKQFTDTEWTTLKELRAKLPDIYRSAFTTEDEEASLRPFDLWGVEIDPVNPTKDARVSVVLIKFLRARELDVPGAVDMLVATLKWRQEFKTDELLSEEFPEDVFGGVGKVFGHDKEGRPVTYNVYGGGLDMKPVFSDVKRFLRWRVQLMEKTIRLLDFEKHDQMIQVHDYEGVSFMGGRDANQKAAASEASKIFQDNYPEFLANKYFINVPTFATWIFWLFKPLLSAKTFAKMNVVGTGVSTVSAALLPAIGEAELPERYGGQAKAF</sequence>